<sequence>MKTIFTSILLFGILLFSAQNLQDTITLKRALVEKEGISYYVYDKNEACLFTKLNTTSQKEEIMLVCYGDLYETYLATDKKKIEKIALRDAIKNIDNPKKFEEIIALTDF</sequence>
<keyword evidence="3" id="KW-1185">Reference proteome</keyword>
<dbReference type="OrthoDB" id="9904191at2"/>
<dbReference type="STRING" id="59733.SAMN05421769_3121"/>
<proteinExistence type="predicted"/>
<evidence type="ECO:0000256" key="1">
    <source>
        <dbReference type="SAM" id="SignalP"/>
    </source>
</evidence>
<evidence type="ECO:0008006" key="4">
    <source>
        <dbReference type="Google" id="ProtNLM"/>
    </source>
</evidence>
<gene>
    <name evidence="2" type="ORF">SAMN05421769_3121</name>
</gene>
<dbReference type="EMBL" id="FSRQ01000003">
    <property type="protein sequence ID" value="SIO28226.1"/>
    <property type="molecule type" value="Genomic_DNA"/>
</dbReference>
<accession>A0A1N6I885</accession>
<name>A0A1N6I885_9FLAO</name>
<dbReference type="AlphaFoldDB" id="A0A1N6I885"/>
<feature type="signal peptide" evidence="1">
    <location>
        <begin position="1"/>
        <end position="21"/>
    </location>
</feature>
<feature type="chain" id="PRO_5012455659" description="KTSC domain-containing protein" evidence="1">
    <location>
        <begin position="22"/>
        <end position="109"/>
    </location>
</feature>
<evidence type="ECO:0000313" key="3">
    <source>
        <dbReference type="Proteomes" id="UP000184782"/>
    </source>
</evidence>
<dbReference type="RefSeq" id="WP_074231318.1">
    <property type="nucleotide sequence ID" value="NZ_CP142423.1"/>
</dbReference>
<evidence type="ECO:0000313" key="2">
    <source>
        <dbReference type="EMBL" id="SIO28226.1"/>
    </source>
</evidence>
<reference evidence="3" key="1">
    <citation type="submission" date="2016-12" db="EMBL/GenBank/DDBJ databases">
        <authorList>
            <person name="Varghese N."/>
            <person name="Submissions S."/>
        </authorList>
    </citation>
    <scope>NUCLEOTIDE SEQUENCE [LARGE SCALE GENOMIC DNA]</scope>
    <source>
        <strain evidence="3">DSM 16779</strain>
    </source>
</reference>
<organism evidence="2 3">
    <name type="scientific">Chryseobacterium scophthalmum</name>
    <dbReference type="NCBI Taxonomy" id="59733"/>
    <lineage>
        <taxon>Bacteria</taxon>
        <taxon>Pseudomonadati</taxon>
        <taxon>Bacteroidota</taxon>
        <taxon>Flavobacteriia</taxon>
        <taxon>Flavobacteriales</taxon>
        <taxon>Weeksellaceae</taxon>
        <taxon>Chryseobacterium group</taxon>
        <taxon>Chryseobacterium</taxon>
    </lineage>
</organism>
<protein>
    <recommendedName>
        <fullName evidence="4">KTSC domain-containing protein</fullName>
    </recommendedName>
</protein>
<keyword evidence="1" id="KW-0732">Signal</keyword>
<dbReference type="Proteomes" id="UP000184782">
    <property type="component" value="Unassembled WGS sequence"/>
</dbReference>